<name>A0ABV4NTN8_9GAMM</name>
<dbReference type="Proteomes" id="UP001569428">
    <property type="component" value="Unassembled WGS sequence"/>
</dbReference>
<evidence type="ECO:0000313" key="2">
    <source>
        <dbReference type="Proteomes" id="UP001569428"/>
    </source>
</evidence>
<gene>
    <name evidence="1" type="ORF">ACCI49_00200</name>
</gene>
<protein>
    <submittedName>
        <fullName evidence="1">Uncharacterized protein</fullName>
    </submittedName>
</protein>
<reference evidence="1 2" key="1">
    <citation type="submission" date="2024-08" db="EMBL/GenBank/DDBJ databases">
        <authorList>
            <person name="Ishaq N."/>
        </authorList>
    </citation>
    <scope>NUCLEOTIDE SEQUENCE [LARGE SCALE GENOMIC DNA]</scope>
    <source>
        <strain evidence="1 2">DSM 18651</strain>
    </source>
</reference>
<dbReference type="RefSeq" id="WP_371836943.1">
    <property type="nucleotide sequence ID" value="NZ_JBGMEK010000001.1"/>
</dbReference>
<sequence length="228" mass="25940">MTQNNTLKQLQTRDDWREILNSHHTDRLYVLGTNISVSCSDFSTLRLGDYTNAFMRGKVCVDYAFYASGPEQLFDFLEKYNFDPQIILSACNKVEFENPYSQVPFEGLRLAKSEKKGVNTFSPLLLDRLKPLKVIPKKWINSHVVRLLANGQFEDLRITTRLTDDYAFDAAYNFGAGSVDTNSMIKKLVESPSGWWFSGTTEDGGELGINCHHFDYRSCTVRLNAPAP</sequence>
<dbReference type="EMBL" id="JBGMEK010000001">
    <property type="protein sequence ID" value="MFA0809322.1"/>
    <property type="molecule type" value="Genomic_DNA"/>
</dbReference>
<proteinExistence type="predicted"/>
<evidence type="ECO:0000313" key="1">
    <source>
        <dbReference type="EMBL" id="MFA0809322.1"/>
    </source>
</evidence>
<accession>A0ABV4NTN8</accession>
<comment type="caution">
    <text evidence="1">The sequence shown here is derived from an EMBL/GenBank/DDBJ whole genome shotgun (WGS) entry which is preliminary data.</text>
</comment>
<organism evidence="1 2">
    <name type="scientific">Microbulbifer epialgicus</name>
    <dbReference type="NCBI Taxonomy" id="393907"/>
    <lineage>
        <taxon>Bacteria</taxon>
        <taxon>Pseudomonadati</taxon>
        <taxon>Pseudomonadota</taxon>
        <taxon>Gammaproteobacteria</taxon>
        <taxon>Cellvibrionales</taxon>
        <taxon>Microbulbiferaceae</taxon>
        <taxon>Microbulbifer</taxon>
    </lineage>
</organism>
<keyword evidence="2" id="KW-1185">Reference proteome</keyword>